<evidence type="ECO:0000313" key="2">
    <source>
        <dbReference type="EMBL" id="CAH8361487.1"/>
    </source>
</evidence>
<keyword evidence="1" id="KW-0472">Membrane</keyword>
<dbReference type="Proteomes" id="UP001642260">
    <property type="component" value="Unassembled WGS sequence"/>
</dbReference>
<comment type="caution">
    <text evidence="2">The sequence shown here is derived from an EMBL/GenBank/DDBJ whole genome shotgun (WGS) entry which is preliminary data.</text>
</comment>
<evidence type="ECO:0000313" key="3">
    <source>
        <dbReference type="Proteomes" id="UP001642260"/>
    </source>
</evidence>
<name>A0ABC8KS94_ERUVS</name>
<keyword evidence="3" id="KW-1185">Reference proteome</keyword>
<evidence type="ECO:0000256" key="1">
    <source>
        <dbReference type="SAM" id="Phobius"/>
    </source>
</evidence>
<organism evidence="2 3">
    <name type="scientific">Eruca vesicaria subsp. sativa</name>
    <name type="common">Garden rocket</name>
    <name type="synonym">Eruca sativa</name>
    <dbReference type="NCBI Taxonomy" id="29727"/>
    <lineage>
        <taxon>Eukaryota</taxon>
        <taxon>Viridiplantae</taxon>
        <taxon>Streptophyta</taxon>
        <taxon>Embryophyta</taxon>
        <taxon>Tracheophyta</taxon>
        <taxon>Spermatophyta</taxon>
        <taxon>Magnoliopsida</taxon>
        <taxon>eudicotyledons</taxon>
        <taxon>Gunneridae</taxon>
        <taxon>Pentapetalae</taxon>
        <taxon>rosids</taxon>
        <taxon>malvids</taxon>
        <taxon>Brassicales</taxon>
        <taxon>Brassicaceae</taxon>
        <taxon>Brassiceae</taxon>
        <taxon>Eruca</taxon>
    </lineage>
</organism>
<dbReference type="EMBL" id="CAKOAT010308488">
    <property type="protein sequence ID" value="CAH8361487.1"/>
    <property type="molecule type" value="Genomic_DNA"/>
</dbReference>
<keyword evidence="1" id="KW-0812">Transmembrane</keyword>
<feature type="transmembrane region" description="Helical" evidence="1">
    <location>
        <begin position="23"/>
        <end position="46"/>
    </location>
</feature>
<gene>
    <name evidence="2" type="ORF">ERUC_LOCUS27243</name>
</gene>
<sequence>MTWAVNTLTLLPFKERDAIRRDALLLIVSLVLFISVSRIVLSSLFLKLTYVESWQIDDWRDIALPKDLTRGTRVRSLGVRIEYECMMLLPLFKKALIYEERAEKQLCAIAASNVYP</sequence>
<accession>A0ABC8KS94</accession>
<reference evidence="2 3" key="1">
    <citation type="submission" date="2022-03" db="EMBL/GenBank/DDBJ databases">
        <authorList>
            <person name="Macdonald S."/>
            <person name="Ahmed S."/>
            <person name="Newling K."/>
        </authorList>
    </citation>
    <scope>NUCLEOTIDE SEQUENCE [LARGE SCALE GENOMIC DNA]</scope>
</reference>
<protein>
    <submittedName>
        <fullName evidence="2">Uncharacterized protein</fullName>
    </submittedName>
</protein>
<keyword evidence="1" id="KW-1133">Transmembrane helix</keyword>
<dbReference type="AlphaFoldDB" id="A0ABC8KS94"/>
<proteinExistence type="predicted"/>